<proteinExistence type="predicted"/>
<feature type="transmembrane region" description="Helical" evidence="1">
    <location>
        <begin position="28"/>
        <end position="53"/>
    </location>
</feature>
<name>A0A520S4C3_9GAMM</name>
<feature type="domain" description="PEGA" evidence="3">
    <location>
        <begin position="196"/>
        <end position="258"/>
    </location>
</feature>
<feature type="domain" description="PEGA" evidence="3">
    <location>
        <begin position="136"/>
        <end position="193"/>
    </location>
</feature>
<dbReference type="PANTHER" id="PTHR23150:SF19">
    <property type="entry name" value="FORMYLGLYCINE-GENERATING ENZYME"/>
    <property type="match status" value="1"/>
</dbReference>
<reference evidence="4 5" key="1">
    <citation type="submission" date="2019-02" db="EMBL/GenBank/DDBJ databases">
        <title>Prokaryotic population dynamics and viral predation in marine succession experiment using metagenomics: the confinement effect.</title>
        <authorList>
            <person name="Haro-Moreno J.M."/>
            <person name="Rodriguez-Valera F."/>
            <person name="Lopez-Perez M."/>
        </authorList>
    </citation>
    <scope>NUCLEOTIDE SEQUENCE [LARGE SCALE GENOMIC DNA]</scope>
    <source>
        <strain evidence="4">MED-G157</strain>
    </source>
</reference>
<evidence type="ECO:0000313" key="4">
    <source>
        <dbReference type="EMBL" id="RZO77296.1"/>
    </source>
</evidence>
<keyword evidence="1" id="KW-0812">Transmembrane</keyword>
<sequence>MNDQNIGANSELEVINYKRAHKTKGKRYWIFNPLSICLAILFVVLCSVTLFTLQAKALKVNIIPRPNSLEIYGGFFTYELGERFLMLPGNYSIRAQAEGYKELEMQITISEEPNQTIDVVMQKLPGFLIANSVPASNINVFVDQIYKGQTPLKVEVDAGLHDIFFQSERYLPYKSEIHIEGRNIEQIITAELSPAWADIKISSNPSSADIIVDKKILGQTPSEIELLQGKHTIQIKKAGFKLWQSDITASAGSTVSLDQIDLIKSDGKLSVITTPAGANITINGQYQGPSPLSTALIPDRSYEILLSKAGFSPIKQSIDVKSGEEISLNINLTPVTGIIRLEIEPKNATVLLDGQLLNSTSRLLNLSATKHTLEVLKPGYATHKMVIIPKPGLTKQVSVQLQTEAQAKFAAIPSLITAMNNVTANLIIPDKFKMGASRREPGRRSNEIEKEVRLDRPYYLGTNEITNLAFKEFDPSHNSGELGRALLSDDDRPVVNITWEQGILFCNWLSERNDLVVAYEQVNNVWRLKEPVNTGFRLPTEAEWAWAARYQQGKDSTRFPWGDHMPPTSNAGNYADESSANMSAYYISGYNDTYRGTAPVGSFPANNFGIQDLNGNVSEWVNDIYATSSKRGLLIDPIGPKTGDYYVIRGANFTSGRFSELRWTYRDYGKMGRPDVGFRIARYVE</sequence>
<organism evidence="4 5">
    <name type="scientific">OM182 bacterium</name>
    <dbReference type="NCBI Taxonomy" id="2510334"/>
    <lineage>
        <taxon>Bacteria</taxon>
        <taxon>Pseudomonadati</taxon>
        <taxon>Pseudomonadota</taxon>
        <taxon>Gammaproteobacteria</taxon>
        <taxon>OMG group</taxon>
        <taxon>OM182 clade</taxon>
    </lineage>
</organism>
<dbReference type="InterPro" id="IPR005532">
    <property type="entry name" value="SUMF_dom"/>
</dbReference>
<dbReference type="EMBL" id="SHAG01000003">
    <property type="protein sequence ID" value="RZO77296.1"/>
    <property type="molecule type" value="Genomic_DNA"/>
</dbReference>
<dbReference type="InterPro" id="IPR042095">
    <property type="entry name" value="SUMF_sf"/>
</dbReference>
<dbReference type="Proteomes" id="UP000316199">
    <property type="component" value="Unassembled WGS sequence"/>
</dbReference>
<dbReference type="Pfam" id="PF08308">
    <property type="entry name" value="PEGA"/>
    <property type="match status" value="4"/>
</dbReference>
<dbReference type="InterPro" id="IPR013229">
    <property type="entry name" value="PEGA"/>
</dbReference>
<dbReference type="SUPFAM" id="SSF56436">
    <property type="entry name" value="C-type lectin-like"/>
    <property type="match status" value="1"/>
</dbReference>
<comment type="caution">
    <text evidence="4">The sequence shown here is derived from an EMBL/GenBank/DDBJ whole genome shotgun (WGS) entry which is preliminary data.</text>
</comment>
<evidence type="ECO:0000259" key="2">
    <source>
        <dbReference type="Pfam" id="PF03781"/>
    </source>
</evidence>
<dbReference type="InterPro" id="IPR016187">
    <property type="entry name" value="CTDL_fold"/>
</dbReference>
<dbReference type="Gene3D" id="3.90.1580.10">
    <property type="entry name" value="paralog of FGE (formylglycine-generating enzyme)"/>
    <property type="match status" value="1"/>
</dbReference>
<dbReference type="AlphaFoldDB" id="A0A520S4C3"/>
<gene>
    <name evidence="4" type="ORF">EVA68_01530</name>
</gene>
<feature type="domain" description="Sulfatase-modifying factor enzyme-like" evidence="2">
    <location>
        <begin position="431"/>
        <end position="682"/>
    </location>
</feature>
<keyword evidence="1" id="KW-1133">Transmembrane helix</keyword>
<dbReference type="Pfam" id="PF03781">
    <property type="entry name" value="FGE-sulfatase"/>
    <property type="match status" value="1"/>
</dbReference>
<accession>A0A520S4C3</accession>
<keyword evidence="1" id="KW-0472">Membrane</keyword>
<evidence type="ECO:0000256" key="1">
    <source>
        <dbReference type="SAM" id="Phobius"/>
    </source>
</evidence>
<feature type="domain" description="PEGA" evidence="3">
    <location>
        <begin position="267"/>
        <end position="334"/>
    </location>
</feature>
<dbReference type="InterPro" id="IPR051043">
    <property type="entry name" value="Sulfatase_Mod_Factor_Kinase"/>
</dbReference>
<dbReference type="GO" id="GO:0120147">
    <property type="term" value="F:formylglycine-generating oxidase activity"/>
    <property type="evidence" value="ECO:0007669"/>
    <property type="project" value="TreeGrafter"/>
</dbReference>
<feature type="domain" description="PEGA" evidence="3">
    <location>
        <begin position="337"/>
        <end position="403"/>
    </location>
</feature>
<evidence type="ECO:0000259" key="3">
    <source>
        <dbReference type="Pfam" id="PF08308"/>
    </source>
</evidence>
<dbReference type="PANTHER" id="PTHR23150">
    <property type="entry name" value="SULFATASE MODIFYING FACTOR 1, 2"/>
    <property type="match status" value="1"/>
</dbReference>
<protein>
    <submittedName>
        <fullName evidence="4">PEGA domain-containing protein</fullName>
    </submittedName>
</protein>
<evidence type="ECO:0000313" key="5">
    <source>
        <dbReference type="Proteomes" id="UP000316199"/>
    </source>
</evidence>